<feature type="region of interest" description="Disordered" evidence="2">
    <location>
        <begin position="1832"/>
        <end position="1857"/>
    </location>
</feature>
<feature type="region of interest" description="Disordered" evidence="2">
    <location>
        <begin position="677"/>
        <end position="709"/>
    </location>
</feature>
<feature type="region of interest" description="Disordered" evidence="2">
    <location>
        <begin position="1729"/>
        <end position="1751"/>
    </location>
</feature>
<feature type="compositionally biased region" description="Basic and acidic residues" evidence="2">
    <location>
        <begin position="2014"/>
        <end position="2028"/>
    </location>
</feature>
<feature type="compositionally biased region" description="Low complexity" evidence="2">
    <location>
        <begin position="1103"/>
        <end position="1129"/>
    </location>
</feature>
<feature type="compositionally biased region" description="Basic and acidic residues" evidence="2">
    <location>
        <begin position="1477"/>
        <end position="1489"/>
    </location>
</feature>
<feature type="compositionally biased region" description="Polar residues" evidence="2">
    <location>
        <begin position="1655"/>
        <end position="1665"/>
    </location>
</feature>
<protein>
    <submittedName>
        <fullName evidence="3">Uncharacterized protein</fullName>
    </submittedName>
</protein>
<comment type="caution">
    <text evidence="3">The sequence shown here is derived from an EMBL/GenBank/DDBJ whole genome shotgun (WGS) entry which is preliminary data.</text>
</comment>
<feature type="region of interest" description="Disordered" evidence="2">
    <location>
        <begin position="2076"/>
        <end position="2095"/>
    </location>
</feature>
<feature type="compositionally biased region" description="Low complexity" evidence="2">
    <location>
        <begin position="1668"/>
        <end position="1680"/>
    </location>
</feature>
<dbReference type="EMBL" id="MIGC01008620">
    <property type="protein sequence ID" value="PHJ15323.1"/>
    <property type="molecule type" value="Genomic_DNA"/>
</dbReference>
<gene>
    <name evidence="3" type="ORF">CSUI_010866</name>
</gene>
<feature type="coiled-coil region" evidence="1">
    <location>
        <begin position="137"/>
        <end position="171"/>
    </location>
</feature>
<sequence>MQSATLLRSDTRSSAHGYGGTMKRRGTEKGGRAFSGYVSEMRNHHPLRNTRQTPNGTHVGGRELRGTSRDPSVPPPAHIGAPDKSAKDLRHQPPLTEGLSDVSDGTDLDNDGEADAARLALLSSRERIPVGRVAALKMKLERRLERRKQRRAAMQALLEQQEAAAAAAAAEAAKNASPPPVIVRYMTQDEGAASSSERSSAEGDPLDFYFDEVKSQQSSGCDIQHDDHKLEQHLEPSASPVPAVVRGPGDLQLTSISREPTGGCIGEEATGHEGAGQTQRTNVAPLIAYTLAQAGKMVSLESGNAVGSSASPDTGLIQHPDSHFTSPDGTRVTPEAALPTSSGNALRKTFSRTEESLSARGSPPGRVGGAQLQKQSEGSSSSPDPSAYGRDTVGCGRAPVGLAEEGCSAKTASAAHSDPSVALAVLMQGHQAAISSASLRDYFLADFAPKVYGRRAVRTCMSSSAVVAKKPERANVSTPASQPHVLKERGRDLSGPRRVASGCAAFQCLAGGQNATDVGSGPHDKRRSLTSELPASSYPIHHSSAMPLSHAPLSTYNLKDVFLYLRNSVMTSTVPPVSATAGGKGSFRRSRSLFQRPCKGSEQVGTASLGRGSNSCSSGPPLRRHYTDVVGGGKTKCERSRSLRFEESSAELGGQDAIPVMKKDDTTTPSVGILTTSRQASGRNEEGCSSRAPVRNDGKTGDDGGVVSESAGFQKPVEYRAIVKVATKTLAVSENARLQRVCCDRRSSTSGDCQPDSSSVAAPDRPEAAPLFTSTEKKNGPADVAVDSRFSSSATQGEKQVAGEGPRNISTETRKTYKGEEKVPAATSINRPVCVPRLDLTPVSEARNALNPPLKKAYQRPSMDTPCISGFSTDRTSCRSYLQKKERDSEEALGVSPGGRLSRAEARREAREVGGVAYLEQANAGRDIGVRKLVSESKNKEVTDSLEKNPRPECPNPGRTGILVAAAGLPPIPGGRAAGGVLPRIPISSRVVRCNPSLFTARVCTLLAKQLEQEEQCRGDASHRGSRSKTAAKRDSGLEAARSYSSGKTGDPGRWSGAPGKDLLSSASSSKSSSVSRASSSVASVLARSPLQLIEADEGGPQRNRSSASSLRTNSSSQTRSRGSDSGSSGPPHQTNVSTSGSLNHFVVRSGFLDIEPSASLLAHLPVKSAPLNDSVSSPRNADVRSQEENKGTASSCHRDTQLIDTQFWALDMPDGGPRGYCPFEHGNHTRPGSSECSPAATAADLQGQQPALHPSDDGLPLKSARTKSKTRAHGRRVRECGVDAEVTEMAWDVWSAAGPDALGPDGTLLTSDPDILLDARESLQAALFLKPASTTSLSLVDSPSSPQQLRSEATVGHALNLKGSSIKALGSIDLESASDGNRIGIPCQVNSKLRGETICRQKREKSTKHARKELGRSRGRGIGGVPEGSAEDTEGLAFPTDEDSMETEHEITDGFDRRATSRRLRRSGGNATESEAPMRGRAQDRAKSMTEQYALLERRRDNKANNELVDNRGVDDQGSVNNASSPSERARHGQLGGSGQFCEARTRASGSQLASSPVCSADLLDRTSSQDTANNERDMRTAVGAAPQKRRTKRACSPQASSPDNKGKASIIGHSGTENSAREKYRQTSGEGLECNGISTRISSGTTSSTQSRNDSSGFVQNRTSSRHSGSSGPHSSRGGCIGAPRRSVAQPVDWSRVHRGNPAADAKKLSKAESFAYFESDTSTLATRSTTHPVTHSNSTTSTSSTGVHQRANVAAVNATECKGEQWAELENERSVVQRQHHFLGGSAPGGRDGGEYSAGMTSCAACGAGSADACICNSALFDDLGREGGGVFRSRKRHPEGSGGRRLPVQDNSLAGIPSAPVLVVDSNRQSTIAGKEQRNLSSHFIDSSRVCAAPPPTGGRIARSPIRGVIDVDYRSRAPRGRDRSVGTLSIHQTAYDREGFGGGASPRGRRRADSAESFLSRGTTKNTARLRDVVPEATGDHFVQCSRGDDIPTTVAEENRAHGAGLRGDTGERGRKAVHRRDSPSVPAEIRDPSLTADQKLKRSSEGDCGKEGAPHKGRRVLQARWREVQRNAGGPEEGSPNTRVSDGSGAAHYDCLARDTPRRCCKPSARHPMAGKEDAKLTSNALEEAHPFFYRQPRTGAALPTYPSTVSQPQGSRLPRQQQRSGAADFFGPAADDRGRPDGQVAPQASPFNMREIGQNFLTGIHSFLGGAGLGRNERK</sequence>
<feature type="region of interest" description="Disordered" evidence="2">
    <location>
        <begin position="2145"/>
        <end position="2195"/>
    </location>
</feature>
<feature type="region of interest" description="Disordered" evidence="2">
    <location>
        <begin position="1230"/>
        <end position="1277"/>
    </location>
</feature>
<feature type="compositionally biased region" description="Basic and acidic residues" evidence="2">
    <location>
        <begin position="2044"/>
        <end position="2060"/>
    </location>
</feature>
<feature type="region of interest" description="Disordered" evidence="2">
    <location>
        <begin position="1"/>
        <end position="111"/>
    </location>
</feature>
<organism evidence="3 4">
    <name type="scientific">Cystoisospora suis</name>
    <dbReference type="NCBI Taxonomy" id="483139"/>
    <lineage>
        <taxon>Eukaryota</taxon>
        <taxon>Sar</taxon>
        <taxon>Alveolata</taxon>
        <taxon>Apicomplexa</taxon>
        <taxon>Conoidasida</taxon>
        <taxon>Coccidia</taxon>
        <taxon>Eucoccidiorida</taxon>
        <taxon>Eimeriorina</taxon>
        <taxon>Sarcocystidae</taxon>
        <taxon>Cystoisospora</taxon>
    </lineage>
</organism>
<feature type="compositionally biased region" description="Basic and acidic residues" evidence="2">
    <location>
        <begin position="485"/>
        <end position="494"/>
    </location>
</feature>
<feature type="compositionally biased region" description="Polar residues" evidence="2">
    <location>
        <begin position="603"/>
        <end position="618"/>
    </location>
</feature>
<evidence type="ECO:0000256" key="1">
    <source>
        <dbReference type="SAM" id="Coils"/>
    </source>
</evidence>
<dbReference type="RefSeq" id="XP_067917057.1">
    <property type="nucleotide sequence ID" value="XM_068070967.1"/>
</dbReference>
<keyword evidence="4" id="KW-1185">Reference proteome</keyword>
<dbReference type="VEuPathDB" id="ToxoDB:CSUI_010866"/>
<feature type="region of interest" description="Disordered" evidence="2">
    <location>
        <begin position="1989"/>
        <end position="2067"/>
    </location>
</feature>
<feature type="compositionally biased region" description="Basic residues" evidence="2">
    <location>
        <begin position="1403"/>
        <end position="1412"/>
    </location>
</feature>
<feature type="compositionally biased region" description="Low complexity" evidence="2">
    <location>
        <begin position="376"/>
        <end position="386"/>
    </location>
</feature>
<feature type="compositionally biased region" description="Polar residues" evidence="2">
    <location>
        <begin position="1"/>
        <end position="14"/>
    </location>
</feature>
<feature type="region of interest" description="Disordered" evidence="2">
    <location>
        <begin position="1941"/>
        <end position="1972"/>
    </location>
</feature>
<keyword evidence="1" id="KW-0175">Coiled coil</keyword>
<proteinExistence type="predicted"/>
<feature type="region of interest" description="Disordered" evidence="2">
    <location>
        <begin position="303"/>
        <end position="393"/>
    </location>
</feature>
<reference evidence="3 4" key="1">
    <citation type="journal article" date="2017" name="Int. J. Parasitol.">
        <title>The genome of the protozoan parasite Cystoisospora suis and a reverse vaccinology approach to identify vaccine candidates.</title>
        <authorList>
            <person name="Palmieri N."/>
            <person name="Shrestha A."/>
            <person name="Ruttkowski B."/>
            <person name="Beck T."/>
            <person name="Vogl C."/>
            <person name="Tomley F."/>
            <person name="Blake D.P."/>
            <person name="Joachim A."/>
        </authorList>
    </citation>
    <scope>NUCLEOTIDE SEQUENCE [LARGE SCALE GENOMIC DNA]</scope>
    <source>
        <strain evidence="3 4">Wien I</strain>
    </source>
</reference>
<feature type="compositionally biased region" description="Basic and acidic residues" evidence="2">
    <location>
        <begin position="937"/>
        <end position="951"/>
    </location>
</feature>
<dbReference type="GeneID" id="94434178"/>
<feature type="compositionally biased region" description="Basic residues" evidence="2">
    <location>
        <begin position="1265"/>
        <end position="1277"/>
    </location>
</feature>
<feature type="region of interest" description="Disordered" evidence="2">
    <location>
        <begin position="1170"/>
        <end position="1199"/>
    </location>
</feature>
<feature type="region of interest" description="Disordered" evidence="2">
    <location>
        <begin position="597"/>
        <end position="620"/>
    </location>
</feature>
<feature type="region of interest" description="Disordered" evidence="2">
    <location>
        <begin position="470"/>
        <end position="494"/>
    </location>
</feature>
<feature type="compositionally biased region" description="Basic and acidic residues" evidence="2">
    <location>
        <begin position="1014"/>
        <end position="1023"/>
    </location>
</feature>
<feature type="compositionally biased region" description="Basic and acidic residues" evidence="2">
    <location>
        <begin position="1447"/>
        <end position="1460"/>
    </location>
</feature>
<feature type="region of interest" description="Disordered" evidence="2">
    <location>
        <begin position="1401"/>
        <end position="1711"/>
    </location>
</feature>
<evidence type="ECO:0000313" key="3">
    <source>
        <dbReference type="EMBL" id="PHJ15323.1"/>
    </source>
</evidence>
<feature type="compositionally biased region" description="Polar residues" evidence="2">
    <location>
        <begin position="1519"/>
        <end position="1528"/>
    </location>
</feature>
<feature type="compositionally biased region" description="Basic and acidic residues" evidence="2">
    <location>
        <begin position="812"/>
        <end position="821"/>
    </location>
</feature>
<feature type="compositionally biased region" description="Low complexity" evidence="2">
    <location>
        <begin position="1731"/>
        <end position="1748"/>
    </location>
</feature>
<name>A0A2C6KG22_9APIC</name>
<feature type="compositionally biased region" description="Basic and acidic residues" evidence="2">
    <location>
        <begin position="1497"/>
        <end position="1516"/>
    </location>
</feature>
<feature type="region of interest" description="Disordered" evidence="2">
    <location>
        <begin position="937"/>
        <end position="957"/>
    </location>
</feature>
<feature type="compositionally biased region" description="Polar residues" evidence="2">
    <location>
        <begin position="789"/>
        <end position="798"/>
    </location>
</feature>
<feature type="compositionally biased region" description="Acidic residues" evidence="2">
    <location>
        <begin position="1430"/>
        <end position="1446"/>
    </location>
</feature>
<feature type="region of interest" description="Disordered" evidence="2">
    <location>
        <begin position="1093"/>
        <end position="1142"/>
    </location>
</feature>
<accession>A0A2C6KG22</accession>
<evidence type="ECO:0000313" key="4">
    <source>
        <dbReference type="Proteomes" id="UP000221165"/>
    </source>
</evidence>
<feature type="compositionally biased region" description="Polar residues" evidence="2">
    <location>
        <begin position="2152"/>
        <end position="2171"/>
    </location>
</feature>
<evidence type="ECO:0000256" key="2">
    <source>
        <dbReference type="SAM" id="MobiDB-lite"/>
    </source>
</evidence>
<feature type="compositionally biased region" description="Low complexity" evidence="2">
    <location>
        <begin position="1063"/>
        <end position="1081"/>
    </location>
</feature>
<feature type="region of interest" description="Disordered" evidence="2">
    <location>
        <begin position="1014"/>
        <end position="1081"/>
    </location>
</feature>
<feature type="compositionally biased region" description="Basic and acidic residues" evidence="2">
    <location>
        <begin position="683"/>
        <end position="702"/>
    </location>
</feature>
<feature type="compositionally biased region" description="Basic and acidic residues" evidence="2">
    <location>
        <begin position="1182"/>
        <end position="1199"/>
    </location>
</feature>
<feature type="compositionally biased region" description="Polar residues" evidence="2">
    <location>
        <begin position="303"/>
        <end position="312"/>
    </location>
</feature>
<feature type="compositionally biased region" description="Polar residues" evidence="2">
    <location>
        <begin position="1131"/>
        <end position="1142"/>
    </location>
</feature>
<feature type="region of interest" description="Disordered" evidence="2">
    <location>
        <begin position="745"/>
        <end position="821"/>
    </location>
</feature>
<dbReference type="OrthoDB" id="10354276at2759"/>
<feature type="region of interest" description="Disordered" evidence="2">
    <location>
        <begin position="884"/>
        <end position="906"/>
    </location>
</feature>
<feature type="compositionally biased region" description="Polar residues" evidence="2">
    <location>
        <begin position="1549"/>
        <end position="1559"/>
    </location>
</feature>
<feature type="compositionally biased region" description="Low complexity" evidence="2">
    <location>
        <begin position="1638"/>
        <end position="1654"/>
    </location>
</feature>
<feature type="compositionally biased region" description="Polar residues" evidence="2">
    <location>
        <begin position="748"/>
        <end position="760"/>
    </location>
</feature>
<dbReference type="Proteomes" id="UP000221165">
    <property type="component" value="Unassembled WGS sequence"/>
</dbReference>